<dbReference type="KEGG" id="nve:5511341"/>
<proteinExistence type="predicted"/>
<dbReference type="EMBL" id="DS469603">
    <property type="protein sequence ID" value="EDO39691.1"/>
    <property type="molecule type" value="Genomic_DNA"/>
</dbReference>
<gene>
    <name evidence="2" type="ORF">NEMVEDRAFT_v1g243734</name>
</gene>
<feature type="compositionally biased region" description="Basic residues" evidence="1">
    <location>
        <begin position="905"/>
        <end position="914"/>
    </location>
</feature>
<evidence type="ECO:0000313" key="2">
    <source>
        <dbReference type="EMBL" id="EDO39691.1"/>
    </source>
</evidence>
<organism evidence="2 3">
    <name type="scientific">Nematostella vectensis</name>
    <name type="common">Starlet sea anemone</name>
    <dbReference type="NCBI Taxonomy" id="45351"/>
    <lineage>
        <taxon>Eukaryota</taxon>
        <taxon>Metazoa</taxon>
        <taxon>Cnidaria</taxon>
        <taxon>Anthozoa</taxon>
        <taxon>Hexacorallia</taxon>
        <taxon>Actiniaria</taxon>
        <taxon>Edwardsiidae</taxon>
        <taxon>Nematostella</taxon>
    </lineage>
</organism>
<dbReference type="AlphaFoldDB" id="A7S9E4"/>
<dbReference type="PhylomeDB" id="A7S9E4"/>
<evidence type="ECO:0000313" key="3">
    <source>
        <dbReference type="Proteomes" id="UP000001593"/>
    </source>
</evidence>
<evidence type="ECO:0000256" key="1">
    <source>
        <dbReference type="SAM" id="MobiDB-lite"/>
    </source>
</evidence>
<dbReference type="OMA" id="TRCECFR"/>
<dbReference type="Proteomes" id="UP000001593">
    <property type="component" value="Unassembled WGS sequence"/>
</dbReference>
<dbReference type="OrthoDB" id="5952022at2759"/>
<dbReference type="STRING" id="45351.A7S9E4"/>
<sequence length="1040" mass="117325">MELGLCKNPFVLAYYSKLTHDYDSGKLQSPEIILPSVPVVTKDLPNPPSPQEYLLPSVILWDPLQQLDCFKEGICCPFDCHNGEDDTPLLKPKKNKKGFYCWQAGQRLAVAPRQLCSSSWPVILLSRIYFCTGRIKHRSYIAHDPEILSMIPPSEATGIPFVLLHRTGFTKELSDTVLSLLASGGSLENIEHTITQQHISNFAQCKAKYEEDIQLLSLGTNQEPADFPEYKPTGVPSMEMLLGCLLVNHKEKARYYTQRMSELSAQVLLLGHFFKASQQMGYFCPNTNKWVPKYDYIFAILNEKGQVLSWQATKGKDPHDVLPLVRAVYQRLNTQGVTIELILSPDCCSFREPLISIFGSDIQVKMDPAFAVRKLEKRFKIRKCDQEAMKSCLENLSLVFQQGPDVGLCRMQETPVSDVIHSNLMSFVSHWKTMKGESGERLLHEPALQELEALQTDIKRGCLSGVPPSCGSEHVAELREQLRPALHRRFLNTDLTIPAVTSLFYIWNEHHSGSQGPLMLIDSYKDALDCIGFVPTTEQFGLVRDKGGDDENDEEPFQYTLDIHSVQCLILAALGLTGEDSECADSSTLSEATLRKISHIARNYHFVGKLLCNISVQVPDTQRLLHLSTCSLLLFSRSDCNVQDTIAHKSRLKEEVSKHLGTIYGEAGDPEGFFIALANNLNSILADLQQCEATECQQFKEYLQSVGYDPAMLDDEQVNVVTLRRLISKEWLENRERYSPLLMTPLLEFEKEAVNFANEGYIKADMMNLLPLAATQIFKLPIILFTSLELCPVVTVVPADKLSTQKCIFMGYSAAEYGTYYTVKVISQIPTHPDKPKHVCRCGLGNAKNKDSGRQFCIHIPGKYLTRCECFRNGVGCGYLCRCANCGNPQGTSVESRAKYVQHNTRSRPKHKFQTSRGMDKTPEMANWNTKEQLAFELLTSAMHYPHQGIWVLEATPNSTLKYFNQLVTIDTQSSNSTLLSTKSLAEVKQMLRVYLEHMENYADMYKKQSEINWMQMSAITNDLTNPEVNQVLVIVESTE</sequence>
<dbReference type="HOGENOM" id="CLU_292768_0_0_1"/>
<dbReference type="eggNOG" id="ENOG502SSXM">
    <property type="taxonomic scope" value="Eukaryota"/>
</dbReference>
<reference evidence="2 3" key="1">
    <citation type="journal article" date="2007" name="Science">
        <title>Sea anemone genome reveals ancestral eumetazoan gene repertoire and genomic organization.</title>
        <authorList>
            <person name="Putnam N.H."/>
            <person name="Srivastava M."/>
            <person name="Hellsten U."/>
            <person name="Dirks B."/>
            <person name="Chapman J."/>
            <person name="Salamov A."/>
            <person name="Terry A."/>
            <person name="Shapiro H."/>
            <person name="Lindquist E."/>
            <person name="Kapitonov V.V."/>
            <person name="Jurka J."/>
            <person name="Genikhovich G."/>
            <person name="Grigoriev I.V."/>
            <person name="Lucas S.M."/>
            <person name="Steele R.E."/>
            <person name="Finnerty J.R."/>
            <person name="Technau U."/>
            <person name="Martindale M.Q."/>
            <person name="Rokhsar D.S."/>
        </authorList>
    </citation>
    <scope>NUCLEOTIDE SEQUENCE [LARGE SCALE GENOMIC DNA]</scope>
    <source>
        <strain evidence="3">CH2 X CH6</strain>
    </source>
</reference>
<protein>
    <submittedName>
        <fullName evidence="2">Uncharacterized protein</fullName>
    </submittedName>
</protein>
<accession>A7S9E4</accession>
<feature type="region of interest" description="Disordered" evidence="1">
    <location>
        <begin position="904"/>
        <end position="923"/>
    </location>
</feature>
<keyword evidence="3" id="KW-1185">Reference proteome</keyword>
<name>A7S9E4_NEMVE</name>
<dbReference type="InParanoid" id="A7S9E4"/>